<keyword evidence="2" id="KW-1185">Reference proteome</keyword>
<sequence length="309" mass="36648">MEFFGSLKNFCRLHNWDAPDVSGLPFPQNIAKVMAELSGRNFNGAACMLLQDKGKPAKLATVKTFDTQYRLYYIPVRPFWKMKNNPKQQAQYHLTRAVFSYLYNTVDIPYFREPCYLDNTYDALENWIAEVAGEEIEDDEDKAFRQRQFNDFKVMQKAGDALLPEIKQAVSLTDWQQLLEEFKAQDKWESSFCEVVTEIYKLAVDYPQRNIRTSMHYDLVETDGGDMIYWENYLSFYWSGEDSLNEMLFDMVNSELQEMGYQEEPMAIQWYDTTVEKVHYDFDFETRLFWLLNELTALLNDMDYEEPDK</sequence>
<reference evidence="1 2" key="1">
    <citation type="submission" date="2022-07" db="EMBL/GenBank/DDBJ databases">
        <title>Mucilaginibacter sp. JC4.</title>
        <authorList>
            <person name="Le V."/>
            <person name="Ko S.-R."/>
            <person name="Ahn C.-Y."/>
            <person name="Oh H.-M."/>
        </authorList>
    </citation>
    <scope>NUCLEOTIDE SEQUENCE [LARGE SCALE GENOMIC DNA]</scope>
    <source>
        <strain evidence="1 2">JC4</strain>
    </source>
</reference>
<protein>
    <submittedName>
        <fullName evidence="1">Uncharacterized protein</fullName>
    </submittedName>
</protein>
<dbReference type="Proteomes" id="UP001204376">
    <property type="component" value="Unassembled WGS sequence"/>
</dbReference>
<evidence type="ECO:0000313" key="1">
    <source>
        <dbReference type="EMBL" id="MCQ6958407.1"/>
    </source>
</evidence>
<dbReference type="EMBL" id="JANHOH010000001">
    <property type="protein sequence ID" value="MCQ6958407.1"/>
    <property type="molecule type" value="Genomic_DNA"/>
</dbReference>
<gene>
    <name evidence="1" type="ORF">NPE20_10575</name>
</gene>
<dbReference type="RefSeq" id="WP_256538581.1">
    <property type="nucleotide sequence ID" value="NZ_JANHOH010000001.1"/>
</dbReference>
<evidence type="ECO:0000313" key="2">
    <source>
        <dbReference type="Proteomes" id="UP001204376"/>
    </source>
</evidence>
<proteinExistence type="predicted"/>
<organism evidence="1 2">
    <name type="scientific">Mucilaginibacter aquariorum</name>
    <dbReference type="NCBI Taxonomy" id="2967225"/>
    <lineage>
        <taxon>Bacteria</taxon>
        <taxon>Pseudomonadati</taxon>
        <taxon>Bacteroidota</taxon>
        <taxon>Sphingobacteriia</taxon>
        <taxon>Sphingobacteriales</taxon>
        <taxon>Sphingobacteriaceae</taxon>
        <taxon>Mucilaginibacter</taxon>
    </lineage>
</organism>
<comment type="caution">
    <text evidence="1">The sequence shown here is derived from an EMBL/GenBank/DDBJ whole genome shotgun (WGS) entry which is preliminary data.</text>
</comment>
<accession>A0ABT1T1H3</accession>
<name>A0ABT1T1H3_9SPHI</name>